<dbReference type="InterPro" id="IPR001077">
    <property type="entry name" value="COMT_C"/>
</dbReference>
<name>A0A7W3LSY8_ACTNM</name>
<evidence type="ECO:0000256" key="1">
    <source>
        <dbReference type="ARBA" id="ARBA00022603"/>
    </source>
</evidence>
<dbReference type="InterPro" id="IPR036388">
    <property type="entry name" value="WH-like_DNA-bd_sf"/>
</dbReference>
<evidence type="ECO:0000313" key="8">
    <source>
        <dbReference type="Proteomes" id="UP000572680"/>
    </source>
</evidence>
<evidence type="ECO:0000259" key="6">
    <source>
        <dbReference type="Pfam" id="PF08100"/>
    </source>
</evidence>
<protein>
    <recommendedName>
        <fullName evidence="9">O-methyltransferase</fullName>
    </recommendedName>
</protein>
<reference evidence="7 8" key="1">
    <citation type="submission" date="2020-08" db="EMBL/GenBank/DDBJ databases">
        <title>Genomic Encyclopedia of Type Strains, Phase IV (KMG-IV): sequencing the most valuable type-strain genomes for metagenomic binning, comparative biology and taxonomic classification.</title>
        <authorList>
            <person name="Goeker M."/>
        </authorList>
    </citation>
    <scope>NUCLEOTIDE SEQUENCE [LARGE SCALE GENOMIC DNA]</scope>
    <source>
        <strain evidence="7 8">DSM 44197</strain>
    </source>
</reference>
<proteinExistence type="predicted"/>
<keyword evidence="2" id="KW-0808">Transferase</keyword>
<dbReference type="SUPFAM" id="SSF46785">
    <property type="entry name" value="Winged helix' DNA-binding domain"/>
    <property type="match status" value="1"/>
</dbReference>
<feature type="region of interest" description="Disordered" evidence="4">
    <location>
        <begin position="1"/>
        <end position="28"/>
    </location>
</feature>
<dbReference type="Gene3D" id="1.10.10.10">
    <property type="entry name" value="Winged helix-like DNA-binding domain superfamily/Winged helix DNA-binding domain"/>
    <property type="match status" value="1"/>
</dbReference>
<dbReference type="InterPro" id="IPR029063">
    <property type="entry name" value="SAM-dependent_MTases_sf"/>
</dbReference>
<dbReference type="Gene3D" id="3.40.50.150">
    <property type="entry name" value="Vaccinia Virus protein VP39"/>
    <property type="match status" value="1"/>
</dbReference>
<gene>
    <name evidence="7" type="ORF">HNR61_005310</name>
</gene>
<comment type="caution">
    <text evidence="7">The sequence shown here is derived from an EMBL/GenBank/DDBJ whole genome shotgun (WGS) entry which is preliminary data.</text>
</comment>
<dbReference type="PIRSF" id="PIRSF005739">
    <property type="entry name" value="O-mtase"/>
    <property type="match status" value="1"/>
</dbReference>
<evidence type="ECO:0008006" key="9">
    <source>
        <dbReference type="Google" id="ProtNLM"/>
    </source>
</evidence>
<dbReference type="InterPro" id="IPR036390">
    <property type="entry name" value="WH_DNA-bd_sf"/>
</dbReference>
<feature type="domain" description="O-methyltransferase dimerisation" evidence="6">
    <location>
        <begin position="41"/>
        <end position="109"/>
    </location>
</feature>
<keyword evidence="8" id="KW-1185">Reference proteome</keyword>
<evidence type="ECO:0000256" key="3">
    <source>
        <dbReference type="ARBA" id="ARBA00022691"/>
    </source>
</evidence>
<sequence>MAPAATGGRHRASPPGDHATREGDPMTDGTLHQQITALADLVTPMAVRAAVTLRIADRVGDDGATPAELARRTGTRPRPLGKLLRHLVSLDILAFDGGRYRLTELGSALRREDGAPWPFAPLDLDGVTGQTGLSVIHLLHTLRTGEPVYRRMFGTDLWSYVDGRGDADDELRSEALTAPAPDAEVLVEHPCWSAARTFVDVGGNTGALAEALLVRHPHLRATLLDLPVFARVARRRFAESGLADRAAAVGRSFFEPLPAGADVYLLSAVLADWDDDGAVRLLRNCADAAGRDGAILVSEVRPVEGPHWPGTAMALWLEATTADPDRGVEDLTALAAEAGLKVTRVDRAPTRLVLELHA</sequence>
<dbReference type="GO" id="GO:0032259">
    <property type="term" value="P:methylation"/>
    <property type="evidence" value="ECO:0007669"/>
    <property type="project" value="UniProtKB-KW"/>
</dbReference>
<evidence type="ECO:0000313" key="7">
    <source>
        <dbReference type="EMBL" id="MBA8953657.1"/>
    </source>
</evidence>
<dbReference type="GO" id="GO:0008171">
    <property type="term" value="F:O-methyltransferase activity"/>
    <property type="evidence" value="ECO:0007669"/>
    <property type="project" value="InterPro"/>
</dbReference>
<dbReference type="InterPro" id="IPR012967">
    <property type="entry name" value="COMT_dimerisation"/>
</dbReference>
<dbReference type="SUPFAM" id="SSF53335">
    <property type="entry name" value="S-adenosyl-L-methionine-dependent methyltransferases"/>
    <property type="match status" value="1"/>
</dbReference>
<dbReference type="InterPro" id="IPR016461">
    <property type="entry name" value="COMT-like"/>
</dbReference>
<feature type="domain" description="O-methyltransferase C-terminal" evidence="5">
    <location>
        <begin position="138"/>
        <end position="340"/>
    </location>
</feature>
<dbReference type="RefSeq" id="WP_182845827.1">
    <property type="nucleotide sequence ID" value="NZ_BAAALP010000095.1"/>
</dbReference>
<dbReference type="Pfam" id="PF08100">
    <property type="entry name" value="Dimerisation"/>
    <property type="match status" value="1"/>
</dbReference>
<dbReference type="Pfam" id="PF00891">
    <property type="entry name" value="Methyltransf_2"/>
    <property type="match status" value="1"/>
</dbReference>
<dbReference type="Gene3D" id="1.10.287.1350">
    <property type="match status" value="1"/>
</dbReference>
<keyword evidence="1" id="KW-0489">Methyltransferase</keyword>
<dbReference type="PANTHER" id="PTHR43712:SF2">
    <property type="entry name" value="O-METHYLTRANSFERASE CICE"/>
    <property type="match status" value="1"/>
</dbReference>
<dbReference type="EMBL" id="JACJIA010000007">
    <property type="protein sequence ID" value="MBA8953657.1"/>
    <property type="molecule type" value="Genomic_DNA"/>
</dbReference>
<dbReference type="PROSITE" id="PS51683">
    <property type="entry name" value="SAM_OMT_II"/>
    <property type="match status" value="1"/>
</dbReference>
<dbReference type="Proteomes" id="UP000572680">
    <property type="component" value="Unassembled WGS sequence"/>
</dbReference>
<evidence type="ECO:0000256" key="2">
    <source>
        <dbReference type="ARBA" id="ARBA00022679"/>
    </source>
</evidence>
<evidence type="ECO:0000256" key="4">
    <source>
        <dbReference type="SAM" id="MobiDB-lite"/>
    </source>
</evidence>
<organism evidence="7 8">
    <name type="scientific">Actinomadura namibiensis</name>
    <dbReference type="NCBI Taxonomy" id="182080"/>
    <lineage>
        <taxon>Bacteria</taxon>
        <taxon>Bacillati</taxon>
        <taxon>Actinomycetota</taxon>
        <taxon>Actinomycetes</taxon>
        <taxon>Streptosporangiales</taxon>
        <taxon>Thermomonosporaceae</taxon>
        <taxon>Actinomadura</taxon>
    </lineage>
</organism>
<dbReference type="PANTHER" id="PTHR43712">
    <property type="entry name" value="PUTATIVE (AFU_ORTHOLOGUE AFUA_4G14580)-RELATED"/>
    <property type="match status" value="1"/>
</dbReference>
<keyword evidence="3" id="KW-0949">S-adenosyl-L-methionine</keyword>
<accession>A0A7W3LSY8</accession>
<dbReference type="AlphaFoldDB" id="A0A7W3LSY8"/>
<dbReference type="GO" id="GO:0046983">
    <property type="term" value="F:protein dimerization activity"/>
    <property type="evidence" value="ECO:0007669"/>
    <property type="project" value="InterPro"/>
</dbReference>
<evidence type="ECO:0000259" key="5">
    <source>
        <dbReference type="Pfam" id="PF00891"/>
    </source>
</evidence>